<name>A0A6V6Z9S0_9FLAO</name>
<feature type="transmembrane region" description="Helical" evidence="6">
    <location>
        <begin position="411"/>
        <end position="433"/>
    </location>
</feature>
<feature type="transmembrane region" description="Helical" evidence="6">
    <location>
        <begin position="324"/>
        <end position="347"/>
    </location>
</feature>
<dbReference type="PANTHER" id="PTHR30250:SF11">
    <property type="entry name" value="O-ANTIGEN TRANSPORTER-RELATED"/>
    <property type="match status" value="1"/>
</dbReference>
<evidence type="ECO:0000256" key="2">
    <source>
        <dbReference type="ARBA" id="ARBA00022475"/>
    </source>
</evidence>
<feature type="transmembrane region" description="Helical" evidence="6">
    <location>
        <begin position="280"/>
        <end position="303"/>
    </location>
</feature>
<dbReference type="Pfam" id="PF01943">
    <property type="entry name" value="Polysacc_synt"/>
    <property type="match status" value="1"/>
</dbReference>
<feature type="transmembrane region" description="Helical" evidence="6">
    <location>
        <begin position="165"/>
        <end position="187"/>
    </location>
</feature>
<keyword evidence="2" id="KW-1003">Cell membrane</keyword>
<dbReference type="AlphaFoldDB" id="A0A6V6Z9S0"/>
<feature type="transmembrane region" description="Helical" evidence="6">
    <location>
        <begin position="239"/>
        <end position="260"/>
    </location>
</feature>
<evidence type="ECO:0000313" key="7">
    <source>
        <dbReference type="EMBL" id="CAD0008527.1"/>
    </source>
</evidence>
<accession>A0A6V6Z9S0</accession>
<keyword evidence="5 6" id="KW-0472">Membrane</keyword>
<evidence type="ECO:0000256" key="6">
    <source>
        <dbReference type="SAM" id="Phobius"/>
    </source>
</evidence>
<evidence type="ECO:0000256" key="3">
    <source>
        <dbReference type="ARBA" id="ARBA00022692"/>
    </source>
</evidence>
<proteinExistence type="predicted"/>
<dbReference type="PANTHER" id="PTHR30250">
    <property type="entry name" value="PST FAMILY PREDICTED COLANIC ACID TRANSPORTER"/>
    <property type="match status" value="1"/>
</dbReference>
<feature type="transmembrane region" description="Helical" evidence="6">
    <location>
        <begin position="52"/>
        <end position="72"/>
    </location>
</feature>
<dbReference type="InterPro" id="IPR002797">
    <property type="entry name" value="Polysacc_synth"/>
</dbReference>
<feature type="transmembrane region" description="Helical" evidence="6">
    <location>
        <begin position="193"/>
        <end position="218"/>
    </location>
</feature>
<dbReference type="GO" id="GO:0005886">
    <property type="term" value="C:plasma membrane"/>
    <property type="evidence" value="ECO:0007669"/>
    <property type="project" value="UniProtKB-SubCell"/>
</dbReference>
<feature type="transmembrane region" description="Helical" evidence="6">
    <location>
        <begin position="21"/>
        <end position="46"/>
    </location>
</feature>
<evidence type="ECO:0000256" key="1">
    <source>
        <dbReference type="ARBA" id="ARBA00004651"/>
    </source>
</evidence>
<comment type="subcellular location">
    <subcellularLocation>
        <location evidence="1">Cell membrane</location>
        <topology evidence="1">Multi-pass membrane protein</topology>
    </subcellularLocation>
</comment>
<organism evidence="7 8">
    <name type="scientific">Flavobacterium salmonis</name>
    <dbReference type="NCBI Taxonomy" id="2654844"/>
    <lineage>
        <taxon>Bacteria</taxon>
        <taxon>Pseudomonadati</taxon>
        <taxon>Bacteroidota</taxon>
        <taxon>Flavobacteriia</taxon>
        <taxon>Flavobacteriales</taxon>
        <taxon>Flavobacteriaceae</taxon>
        <taxon>Flavobacterium</taxon>
    </lineage>
</organism>
<dbReference type="RefSeq" id="WP_180910450.1">
    <property type="nucleotide sequence ID" value="NZ_CAIJDP010000088.1"/>
</dbReference>
<feature type="transmembrane region" description="Helical" evidence="6">
    <location>
        <begin position="386"/>
        <end position="405"/>
    </location>
</feature>
<evidence type="ECO:0000313" key="8">
    <source>
        <dbReference type="Proteomes" id="UP000530060"/>
    </source>
</evidence>
<evidence type="ECO:0008006" key="9">
    <source>
        <dbReference type="Google" id="ProtNLM"/>
    </source>
</evidence>
<keyword evidence="8" id="KW-1185">Reference proteome</keyword>
<protein>
    <recommendedName>
        <fullName evidence="9">Membrane protein involved in the export of O-antigen and teichoic acid</fullName>
    </recommendedName>
</protein>
<feature type="transmembrane region" description="Helical" evidence="6">
    <location>
        <begin position="136"/>
        <end position="153"/>
    </location>
</feature>
<dbReference type="InterPro" id="IPR050833">
    <property type="entry name" value="Poly_Biosynth_Transport"/>
</dbReference>
<reference evidence="7 8" key="1">
    <citation type="submission" date="2020-06" db="EMBL/GenBank/DDBJ databases">
        <authorList>
            <person name="Criscuolo A."/>
        </authorList>
    </citation>
    <scope>NUCLEOTIDE SEQUENCE [LARGE SCALE GENOMIC DNA]</scope>
    <source>
        <strain evidence="8">CIP 111411</strain>
    </source>
</reference>
<comment type="caution">
    <text evidence="7">The sequence shown here is derived from an EMBL/GenBank/DDBJ whole genome shotgun (WGS) entry which is preliminary data.</text>
</comment>
<dbReference type="EMBL" id="CAIJDP010000088">
    <property type="protein sequence ID" value="CAD0008527.1"/>
    <property type="molecule type" value="Genomic_DNA"/>
</dbReference>
<evidence type="ECO:0000256" key="4">
    <source>
        <dbReference type="ARBA" id="ARBA00022989"/>
    </source>
</evidence>
<gene>
    <name evidence="7" type="ORF">FLAT13_04438</name>
</gene>
<sequence length="449" mass="50787">MIKKYFRHVNQDRSQKANHNIILSIFFKGCSIIMQFVLVFLTIHYIKPDAYGVWLTLSSLVGWIAIFDIGIGNGLRNKLSESLAKEDFRTSKIYVSTTYAIIGLIALVLIVLYFIVSSFVNWQSVFNSDFIPEKELHTVVTVVSLCFFLKFVTDIINIVAASFQMVSISSILLFLSNIGLIVAVWILTNTTNANLVILSLCLSVIPLLISIGATLYLYTKQFKLVSPSLKAVDFKESKGIVNLGSQFFILQIVSLIIFQTDNILIAQLFQPSDVTDFNISYKYFSIITILFTIVLSPYWTAFTEAYYKKEYAWIKKAIRTLMKYWALSVIVLVFMVPCASIIINLWVGDSVSVSLSLSISICFYIIVFNWNAIFANFLNGVGKIRIQIIYAIIMGFLNIPISIFLVKYLKWGIYAMPASNFICLLLGAVISYIQYKKIINGTASGIWNK</sequence>
<feature type="transmembrane region" description="Helical" evidence="6">
    <location>
        <begin position="93"/>
        <end position="116"/>
    </location>
</feature>
<dbReference type="Proteomes" id="UP000530060">
    <property type="component" value="Unassembled WGS sequence"/>
</dbReference>
<feature type="transmembrane region" description="Helical" evidence="6">
    <location>
        <begin position="353"/>
        <end position="374"/>
    </location>
</feature>
<keyword evidence="3 6" id="KW-0812">Transmembrane</keyword>
<keyword evidence="4 6" id="KW-1133">Transmembrane helix</keyword>
<evidence type="ECO:0000256" key="5">
    <source>
        <dbReference type="ARBA" id="ARBA00023136"/>
    </source>
</evidence>